<keyword evidence="9" id="KW-1185">Reference proteome</keyword>
<evidence type="ECO:0000256" key="4">
    <source>
        <dbReference type="ARBA" id="ARBA00023163"/>
    </source>
</evidence>
<proteinExistence type="predicted"/>
<keyword evidence="1" id="KW-0479">Metal-binding</keyword>
<dbReference type="Pfam" id="PF04082">
    <property type="entry name" value="Fungal_trans"/>
    <property type="match status" value="1"/>
</dbReference>
<feature type="compositionally biased region" description="Polar residues" evidence="6">
    <location>
        <begin position="84"/>
        <end position="102"/>
    </location>
</feature>
<dbReference type="Pfam" id="PF00172">
    <property type="entry name" value="Zn_clus"/>
    <property type="match status" value="1"/>
</dbReference>
<dbReference type="InterPro" id="IPR001138">
    <property type="entry name" value="Zn2Cys6_DnaBD"/>
</dbReference>
<organism evidence="8 9">
    <name type="scientific">Aspergillus glaucus CBS 516.65</name>
    <dbReference type="NCBI Taxonomy" id="1160497"/>
    <lineage>
        <taxon>Eukaryota</taxon>
        <taxon>Fungi</taxon>
        <taxon>Dikarya</taxon>
        <taxon>Ascomycota</taxon>
        <taxon>Pezizomycotina</taxon>
        <taxon>Eurotiomycetes</taxon>
        <taxon>Eurotiomycetidae</taxon>
        <taxon>Eurotiales</taxon>
        <taxon>Aspergillaceae</taxon>
        <taxon>Aspergillus</taxon>
        <taxon>Aspergillus subgen. Aspergillus</taxon>
    </lineage>
</organism>
<evidence type="ECO:0000256" key="3">
    <source>
        <dbReference type="ARBA" id="ARBA00023125"/>
    </source>
</evidence>
<keyword evidence="5" id="KW-0539">Nucleus</keyword>
<dbReference type="GO" id="GO:0006351">
    <property type="term" value="P:DNA-templated transcription"/>
    <property type="evidence" value="ECO:0007669"/>
    <property type="project" value="InterPro"/>
</dbReference>
<name>A0A1L9VRD6_ASPGL</name>
<dbReference type="GO" id="GO:0001080">
    <property type="term" value="P:nitrogen catabolite activation of transcription from RNA polymerase II promoter"/>
    <property type="evidence" value="ECO:0007669"/>
    <property type="project" value="TreeGrafter"/>
</dbReference>
<evidence type="ECO:0000313" key="9">
    <source>
        <dbReference type="Proteomes" id="UP000184300"/>
    </source>
</evidence>
<dbReference type="InterPro" id="IPR036864">
    <property type="entry name" value="Zn2-C6_fun-type_DNA-bd_sf"/>
</dbReference>
<dbReference type="GO" id="GO:0005634">
    <property type="term" value="C:nucleus"/>
    <property type="evidence" value="ECO:0007669"/>
    <property type="project" value="TreeGrafter"/>
</dbReference>
<dbReference type="OrthoDB" id="3034343at2759"/>
<accession>A0A1L9VRD6</accession>
<dbReference type="SMART" id="SM00066">
    <property type="entry name" value="GAL4"/>
    <property type="match status" value="1"/>
</dbReference>
<gene>
    <name evidence="8" type="ORF">ASPGLDRAFT_33401</name>
</gene>
<dbReference type="CDD" id="cd00067">
    <property type="entry name" value="GAL4"/>
    <property type="match status" value="1"/>
</dbReference>
<reference evidence="9" key="1">
    <citation type="journal article" date="2017" name="Genome Biol.">
        <title>Comparative genomics reveals high biological diversity and specific adaptations in the industrially and medically important fungal genus Aspergillus.</title>
        <authorList>
            <person name="de Vries R.P."/>
            <person name="Riley R."/>
            <person name="Wiebenga A."/>
            <person name="Aguilar-Osorio G."/>
            <person name="Amillis S."/>
            <person name="Uchima C.A."/>
            <person name="Anderluh G."/>
            <person name="Asadollahi M."/>
            <person name="Askin M."/>
            <person name="Barry K."/>
            <person name="Battaglia E."/>
            <person name="Bayram O."/>
            <person name="Benocci T."/>
            <person name="Braus-Stromeyer S.A."/>
            <person name="Caldana C."/>
            <person name="Canovas D."/>
            <person name="Cerqueira G.C."/>
            <person name="Chen F."/>
            <person name="Chen W."/>
            <person name="Choi C."/>
            <person name="Clum A."/>
            <person name="Dos Santos R.A."/>
            <person name="Damasio A.R."/>
            <person name="Diallinas G."/>
            <person name="Emri T."/>
            <person name="Fekete E."/>
            <person name="Flipphi M."/>
            <person name="Freyberg S."/>
            <person name="Gallo A."/>
            <person name="Gournas C."/>
            <person name="Habgood R."/>
            <person name="Hainaut M."/>
            <person name="Harispe M.L."/>
            <person name="Henrissat B."/>
            <person name="Hilden K.S."/>
            <person name="Hope R."/>
            <person name="Hossain A."/>
            <person name="Karabika E."/>
            <person name="Karaffa L."/>
            <person name="Karanyi Z."/>
            <person name="Krasevec N."/>
            <person name="Kuo A."/>
            <person name="Kusch H."/>
            <person name="LaButti K."/>
            <person name="Lagendijk E.L."/>
            <person name="Lapidus A."/>
            <person name="Levasseur A."/>
            <person name="Lindquist E."/>
            <person name="Lipzen A."/>
            <person name="Logrieco A.F."/>
            <person name="MacCabe A."/>
            <person name="Maekelae M.R."/>
            <person name="Malavazi I."/>
            <person name="Melin P."/>
            <person name="Meyer V."/>
            <person name="Mielnichuk N."/>
            <person name="Miskei M."/>
            <person name="Molnar A.P."/>
            <person name="Mule G."/>
            <person name="Ngan C.Y."/>
            <person name="Orejas M."/>
            <person name="Orosz E."/>
            <person name="Ouedraogo J.P."/>
            <person name="Overkamp K.M."/>
            <person name="Park H.-S."/>
            <person name="Perrone G."/>
            <person name="Piumi F."/>
            <person name="Punt P.J."/>
            <person name="Ram A.F."/>
            <person name="Ramon A."/>
            <person name="Rauscher S."/>
            <person name="Record E."/>
            <person name="Riano-Pachon D.M."/>
            <person name="Robert V."/>
            <person name="Roehrig J."/>
            <person name="Ruller R."/>
            <person name="Salamov A."/>
            <person name="Salih N.S."/>
            <person name="Samson R.A."/>
            <person name="Sandor E."/>
            <person name="Sanguinetti M."/>
            <person name="Schuetze T."/>
            <person name="Sepcic K."/>
            <person name="Shelest E."/>
            <person name="Sherlock G."/>
            <person name="Sophianopoulou V."/>
            <person name="Squina F.M."/>
            <person name="Sun H."/>
            <person name="Susca A."/>
            <person name="Todd R.B."/>
            <person name="Tsang A."/>
            <person name="Unkles S.E."/>
            <person name="van de Wiele N."/>
            <person name="van Rossen-Uffink D."/>
            <person name="Oliveira J.V."/>
            <person name="Vesth T.C."/>
            <person name="Visser J."/>
            <person name="Yu J.-H."/>
            <person name="Zhou M."/>
            <person name="Andersen M.R."/>
            <person name="Archer D.B."/>
            <person name="Baker S.E."/>
            <person name="Benoit I."/>
            <person name="Brakhage A.A."/>
            <person name="Braus G.H."/>
            <person name="Fischer R."/>
            <person name="Frisvad J.C."/>
            <person name="Goldman G.H."/>
            <person name="Houbraken J."/>
            <person name="Oakley B."/>
            <person name="Pocsi I."/>
            <person name="Scazzocchio C."/>
            <person name="Seiboth B."/>
            <person name="vanKuyk P.A."/>
            <person name="Wortman J."/>
            <person name="Dyer P.S."/>
            <person name="Grigoriev I.V."/>
        </authorList>
    </citation>
    <scope>NUCLEOTIDE SEQUENCE [LARGE SCALE GENOMIC DNA]</scope>
    <source>
        <strain evidence="9">CBS 516.65</strain>
    </source>
</reference>
<dbReference type="AlphaFoldDB" id="A0A1L9VRD6"/>
<evidence type="ECO:0000256" key="6">
    <source>
        <dbReference type="SAM" id="MobiDB-lite"/>
    </source>
</evidence>
<sequence length="669" mass="74884">METPDNTQADKNTRPYRSRLQPACNSCRKRKSRCKTAGSSSACVTCQLHGTECVYPRATDDIPQRNRTPRRLAAKTRQEGGNRPASTPTSQIRRTISSSHYSPQVFPQLPGTGYHPVNTSESLPGATEHETRHEGLFSNFMGIVAETGDDSSHIVSPAVVNDNDVLESYLSTIPGARRRCLIRPSFDSGRTIKPVLFNTVSRRPLGINTKQTLAATKCEYIEKYLEPGVEDVVDLYFQNANICFPIFDEASFRNVYRTHKEKISPALLCNLYANALIYWENSPKLRSLRPPDVRFIWNQANEALHSELFLSPGISTVMAIILNVCGRPSTSMFGNGGMIGTAVALCNALGLNRDPSNWNISLLEKKFRIRIWWLVNLHDSWCSLAYGTPHQINRAQHDVPFLKLEDLWDASSTPDQKAAPSIFIALTTLTDVLGRYLEHIYQVSKTNNPYPPEVQSATYFEHILSKWEESLPDDIRRLVLRGTYLNTPGAANFRLAYLAVKLLLRRIQLDLDTKDAAVHVEENATISPFYLQAQRAAEDIVHLIQELDESHFRGFWIPVNAFSLTSATTFLLRSGLRMRTLTSTSGNAPLRIAKEMISKLHSHRLHFSWDLADHCLASCSDLVEKISSVEAGGDGLGDTSFLDFENQVDVDLSALEDFLGWVPGVCGWA</sequence>
<dbReference type="PANTHER" id="PTHR31668">
    <property type="entry name" value="GLUCOSE TRANSPORT TRANSCRIPTION REGULATOR RGT1-RELATED-RELATED"/>
    <property type="match status" value="1"/>
</dbReference>
<dbReference type="CDD" id="cd12148">
    <property type="entry name" value="fungal_TF_MHR"/>
    <property type="match status" value="1"/>
</dbReference>
<dbReference type="GO" id="GO:0000981">
    <property type="term" value="F:DNA-binding transcription factor activity, RNA polymerase II-specific"/>
    <property type="evidence" value="ECO:0007669"/>
    <property type="project" value="InterPro"/>
</dbReference>
<dbReference type="InterPro" id="IPR007219">
    <property type="entry name" value="XnlR_reg_dom"/>
</dbReference>
<dbReference type="InterPro" id="IPR050797">
    <property type="entry name" value="Carb_Metab_Trans_Reg"/>
</dbReference>
<dbReference type="Proteomes" id="UP000184300">
    <property type="component" value="Unassembled WGS sequence"/>
</dbReference>
<dbReference type="Gene3D" id="4.10.240.10">
    <property type="entry name" value="Zn(2)-C6 fungal-type DNA-binding domain"/>
    <property type="match status" value="1"/>
</dbReference>
<dbReference type="GeneID" id="34460566"/>
<dbReference type="GO" id="GO:0003677">
    <property type="term" value="F:DNA binding"/>
    <property type="evidence" value="ECO:0007669"/>
    <property type="project" value="UniProtKB-KW"/>
</dbReference>
<dbReference type="VEuPathDB" id="FungiDB:ASPGLDRAFT_33401"/>
<dbReference type="SMART" id="SM00906">
    <property type="entry name" value="Fungal_trans"/>
    <property type="match status" value="1"/>
</dbReference>
<dbReference type="STRING" id="1160497.A0A1L9VRD6"/>
<dbReference type="EMBL" id="KV878892">
    <property type="protein sequence ID" value="OJJ86495.1"/>
    <property type="molecule type" value="Genomic_DNA"/>
</dbReference>
<evidence type="ECO:0000256" key="2">
    <source>
        <dbReference type="ARBA" id="ARBA00023015"/>
    </source>
</evidence>
<evidence type="ECO:0000256" key="5">
    <source>
        <dbReference type="ARBA" id="ARBA00023242"/>
    </source>
</evidence>
<evidence type="ECO:0000256" key="1">
    <source>
        <dbReference type="ARBA" id="ARBA00022723"/>
    </source>
</evidence>
<keyword evidence="4" id="KW-0804">Transcription</keyword>
<dbReference type="SUPFAM" id="SSF57701">
    <property type="entry name" value="Zn2/Cys6 DNA-binding domain"/>
    <property type="match status" value="1"/>
</dbReference>
<feature type="region of interest" description="Disordered" evidence="6">
    <location>
        <begin position="59"/>
        <end position="130"/>
    </location>
</feature>
<protein>
    <recommendedName>
        <fullName evidence="7">Zn(2)-C6 fungal-type domain-containing protein</fullName>
    </recommendedName>
</protein>
<dbReference type="RefSeq" id="XP_022403184.1">
    <property type="nucleotide sequence ID" value="XM_022544305.1"/>
</dbReference>
<dbReference type="PROSITE" id="PS00463">
    <property type="entry name" value="ZN2_CY6_FUNGAL_1"/>
    <property type="match status" value="1"/>
</dbReference>
<keyword evidence="2" id="KW-0805">Transcription regulation</keyword>
<evidence type="ECO:0000313" key="8">
    <source>
        <dbReference type="EMBL" id="OJJ86495.1"/>
    </source>
</evidence>
<keyword evidence="3" id="KW-0238">DNA-binding</keyword>
<dbReference type="GO" id="GO:0008270">
    <property type="term" value="F:zinc ion binding"/>
    <property type="evidence" value="ECO:0007669"/>
    <property type="project" value="InterPro"/>
</dbReference>
<evidence type="ECO:0000259" key="7">
    <source>
        <dbReference type="PROSITE" id="PS50048"/>
    </source>
</evidence>
<feature type="domain" description="Zn(2)-C6 fungal-type" evidence="7">
    <location>
        <begin position="23"/>
        <end position="55"/>
    </location>
</feature>
<dbReference type="PROSITE" id="PS50048">
    <property type="entry name" value="ZN2_CY6_FUNGAL_2"/>
    <property type="match status" value="1"/>
</dbReference>
<dbReference type="PANTHER" id="PTHR31668:SF10">
    <property type="entry name" value="ZN(II)2CYS6 TRANSCRIPTION FACTOR (EUROFUNG)"/>
    <property type="match status" value="1"/>
</dbReference>